<keyword evidence="2" id="KW-1185">Reference proteome</keyword>
<dbReference type="EMBL" id="CM045769">
    <property type="protein sequence ID" value="KAI7995644.1"/>
    <property type="molecule type" value="Genomic_DNA"/>
</dbReference>
<sequence length="88" mass="10048">MSEFNGHVAHVNPIIKWYCAPHNTQSLPPKVFNPTTTFLLQKRRSALLHLSHSVVLSGGRLPYFSGNDRSKEIHIETAQRATVREQER</sequence>
<comment type="caution">
    <text evidence="1">The sequence shown here is derived from an EMBL/GenBank/DDBJ whole genome shotgun (WGS) entry which is preliminary data.</text>
</comment>
<gene>
    <name evidence="1" type="ORF">LOK49_LG11G01341</name>
</gene>
<proteinExistence type="predicted"/>
<organism evidence="1 2">
    <name type="scientific">Camellia lanceoleosa</name>
    <dbReference type="NCBI Taxonomy" id="1840588"/>
    <lineage>
        <taxon>Eukaryota</taxon>
        <taxon>Viridiplantae</taxon>
        <taxon>Streptophyta</taxon>
        <taxon>Embryophyta</taxon>
        <taxon>Tracheophyta</taxon>
        <taxon>Spermatophyta</taxon>
        <taxon>Magnoliopsida</taxon>
        <taxon>eudicotyledons</taxon>
        <taxon>Gunneridae</taxon>
        <taxon>Pentapetalae</taxon>
        <taxon>asterids</taxon>
        <taxon>Ericales</taxon>
        <taxon>Theaceae</taxon>
        <taxon>Camellia</taxon>
    </lineage>
</organism>
<dbReference type="Proteomes" id="UP001060215">
    <property type="component" value="Chromosome 12"/>
</dbReference>
<name>A0ACC0G529_9ERIC</name>
<accession>A0ACC0G529</accession>
<evidence type="ECO:0000313" key="1">
    <source>
        <dbReference type="EMBL" id="KAI7995644.1"/>
    </source>
</evidence>
<evidence type="ECO:0000313" key="2">
    <source>
        <dbReference type="Proteomes" id="UP001060215"/>
    </source>
</evidence>
<reference evidence="1 2" key="1">
    <citation type="journal article" date="2022" name="Plant J.">
        <title>Chromosome-level genome of Camellia lanceoleosa provides a valuable resource for understanding genome evolution and self-incompatibility.</title>
        <authorList>
            <person name="Gong W."/>
            <person name="Xiao S."/>
            <person name="Wang L."/>
            <person name="Liao Z."/>
            <person name="Chang Y."/>
            <person name="Mo W."/>
            <person name="Hu G."/>
            <person name="Li W."/>
            <person name="Zhao G."/>
            <person name="Zhu H."/>
            <person name="Hu X."/>
            <person name="Ji K."/>
            <person name="Xiang X."/>
            <person name="Song Q."/>
            <person name="Yuan D."/>
            <person name="Jin S."/>
            <person name="Zhang L."/>
        </authorList>
    </citation>
    <scope>NUCLEOTIDE SEQUENCE [LARGE SCALE GENOMIC DNA]</scope>
    <source>
        <strain evidence="1">SQ_2022a</strain>
    </source>
</reference>
<protein>
    <submittedName>
        <fullName evidence="1">Uncharacterized protein</fullName>
    </submittedName>
</protein>